<keyword evidence="5" id="KW-0503">Monooxygenase</keyword>
<evidence type="ECO:0000313" key="10">
    <source>
        <dbReference type="Proteomes" id="UP001239445"/>
    </source>
</evidence>
<keyword evidence="6" id="KW-0472">Membrane</keyword>
<evidence type="ECO:0000256" key="4">
    <source>
        <dbReference type="ARBA" id="ARBA00023002"/>
    </source>
</evidence>
<keyword evidence="3" id="KW-0274">FAD</keyword>
<evidence type="ECO:0000256" key="7">
    <source>
        <dbReference type="SAM" id="SignalP"/>
    </source>
</evidence>
<dbReference type="PANTHER" id="PTHR13789:SF309">
    <property type="entry name" value="PUTATIVE (AFU_ORTHOLOGUE AFUA_6G14510)-RELATED"/>
    <property type="match status" value="1"/>
</dbReference>
<keyword evidence="10" id="KW-1185">Reference proteome</keyword>
<keyword evidence="6" id="KW-1133">Transmembrane helix</keyword>
<sequence length="420" mass="46194">MGITKIMILGAGPAGLSAALALSKVSTASAPLEIHLFELRPSPQPLGSSVNLTPLAMRYLDHLGAGTRLRQRSSPVRAVDIVSMRTGRYLGSMWGGVDAIRARRADLVDALLEVLRENAPNVCLRMGMRVVAIRELSGSDTVALEFEGGEIVEGDLVLGCDGLHSAVRTLYVDSDRPKRYTGKAVAHGIAKLKTEEQTVLRLADGSPALRDTVVLIGGRGALLATYFEPSRRSVCLTAVTDIPEAGHEPATGWRALARDQDAIKRDVDDLFRTSTSGVQGLTELVDRCDRWNLLPVYTLPLEGVWRKGRVLLLGDAAHAMPPQGESAGVAIEDGVLIARVLERRGERDIDQLLADYEKLRRPVINDLYRRSVARGFGNTKEQTWLQSVLTELIAIIFLFFMNWWKRDYFARDVRNLPLPK</sequence>
<keyword evidence="4" id="KW-0560">Oxidoreductase</keyword>
<evidence type="ECO:0000256" key="1">
    <source>
        <dbReference type="ARBA" id="ARBA00007992"/>
    </source>
</evidence>
<comment type="similarity">
    <text evidence="1">Belongs to the paxM FAD-dependent monooxygenase family.</text>
</comment>
<evidence type="ECO:0000313" key="9">
    <source>
        <dbReference type="EMBL" id="KAK1749890.1"/>
    </source>
</evidence>
<dbReference type="Proteomes" id="UP001239445">
    <property type="component" value="Unassembled WGS sequence"/>
</dbReference>
<keyword evidence="2" id="KW-0285">Flavoprotein</keyword>
<evidence type="ECO:0000256" key="3">
    <source>
        <dbReference type="ARBA" id="ARBA00022827"/>
    </source>
</evidence>
<feature type="chain" id="PRO_5042504597" evidence="7">
    <location>
        <begin position="19"/>
        <end position="420"/>
    </location>
</feature>
<comment type="caution">
    <text evidence="9">The sequence shown here is derived from an EMBL/GenBank/DDBJ whole genome shotgun (WGS) entry which is preliminary data.</text>
</comment>
<organism evidence="9 10">
    <name type="scientific">Echria macrotheca</name>
    <dbReference type="NCBI Taxonomy" id="438768"/>
    <lineage>
        <taxon>Eukaryota</taxon>
        <taxon>Fungi</taxon>
        <taxon>Dikarya</taxon>
        <taxon>Ascomycota</taxon>
        <taxon>Pezizomycotina</taxon>
        <taxon>Sordariomycetes</taxon>
        <taxon>Sordariomycetidae</taxon>
        <taxon>Sordariales</taxon>
        <taxon>Schizotheciaceae</taxon>
        <taxon>Echria</taxon>
    </lineage>
</organism>
<dbReference type="Pfam" id="PF01494">
    <property type="entry name" value="FAD_binding_3"/>
    <property type="match status" value="2"/>
</dbReference>
<dbReference type="GO" id="GO:0004497">
    <property type="term" value="F:monooxygenase activity"/>
    <property type="evidence" value="ECO:0007669"/>
    <property type="project" value="UniProtKB-KW"/>
</dbReference>
<dbReference type="Gene3D" id="3.50.50.60">
    <property type="entry name" value="FAD/NAD(P)-binding domain"/>
    <property type="match status" value="1"/>
</dbReference>
<dbReference type="PANTHER" id="PTHR13789">
    <property type="entry name" value="MONOOXYGENASE"/>
    <property type="match status" value="1"/>
</dbReference>
<dbReference type="InterPro" id="IPR002938">
    <property type="entry name" value="FAD-bd"/>
</dbReference>
<reference evidence="9" key="1">
    <citation type="submission" date="2023-06" db="EMBL/GenBank/DDBJ databases">
        <title>Genome-scale phylogeny and comparative genomics of the fungal order Sordariales.</title>
        <authorList>
            <consortium name="Lawrence Berkeley National Laboratory"/>
            <person name="Hensen N."/>
            <person name="Bonometti L."/>
            <person name="Westerberg I."/>
            <person name="Brannstrom I.O."/>
            <person name="Guillou S."/>
            <person name="Cros-Aarteil S."/>
            <person name="Calhoun S."/>
            <person name="Haridas S."/>
            <person name="Kuo A."/>
            <person name="Mondo S."/>
            <person name="Pangilinan J."/>
            <person name="Riley R."/>
            <person name="Labutti K."/>
            <person name="Andreopoulos B."/>
            <person name="Lipzen A."/>
            <person name="Chen C."/>
            <person name="Yanf M."/>
            <person name="Daum C."/>
            <person name="Ng V."/>
            <person name="Clum A."/>
            <person name="Steindorff A."/>
            <person name="Ohm R."/>
            <person name="Martin F."/>
            <person name="Silar P."/>
            <person name="Natvig D."/>
            <person name="Lalanne C."/>
            <person name="Gautier V."/>
            <person name="Ament-Velasquez S.L."/>
            <person name="Kruys A."/>
            <person name="Hutchinson M.I."/>
            <person name="Powell A.J."/>
            <person name="Barry K."/>
            <person name="Miller A.N."/>
            <person name="Grigoriev I.V."/>
            <person name="Debuchy R."/>
            <person name="Gladieux P."/>
            <person name="Thoren M.H."/>
            <person name="Johannesson H."/>
        </authorList>
    </citation>
    <scope>NUCLEOTIDE SEQUENCE</scope>
    <source>
        <strain evidence="9">PSN4</strain>
    </source>
</reference>
<dbReference type="EMBL" id="MU839851">
    <property type="protein sequence ID" value="KAK1749890.1"/>
    <property type="molecule type" value="Genomic_DNA"/>
</dbReference>
<keyword evidence="6" id="KW-0812">Transmembrane</keyword>
<proteinExistence type="inferred from homology"/>
<keyword evidence="7" id="KW-0732">Signal</keyword>
<protein>
    <submittedName>
        <fullName evidence="9">FAD/NAD(P)-binding domain-containing protein</fullName>
    </submittedName>
</protein>
<dbReference type="AlphaFoldDB" id="A0AAJ0B2A2"/>
<feature type="signal peptide" evidence="7">
    <location>
        <begin position="1"/>
        <end position="18"/>
    </location>
</feature>
<dbReference type="InterPro" id="IPR050493">
    <property type="entry name" value="FAD-dep_Monooxygenase_BioMet"/>
</dbReference>
<accession>A0AAJ0B2A2</accession>
<dbReference type="SUPFAM" id="SSF51905">
    <property type="entry name" value="FAD/NAD(P)-binding domain"/>
    <property type="match status" value="1"/>
</dbReference>
<evidence type="ECO:0000259" key="8">
    <source>
        <dbReference type="Pfam" id="PF01494"/>
    </source>
</evidence>
<dbReference type="PRINTS" id="PR00420">
    <property type="entry name" value="RNGMNOXGNASE"/>
</dbReference>
<evidence type="ECO:0000256" key="2">
    <source>
        <dbReference type="ARBA" id="ARBA00022630"/>
    </source>
</evidence>
<feature type="transmembrane region" description="Helical" evidence="6">
    <location>
        <begin position="384"/>
        <end position="404"/>
    </location>
</feature>
<feature type="domain" description="FAD-binding" evidence="8">
    <location>
        <begin position="305"/>
        <end position="370"/>
    </location>
</feature>
<dbReference type="GO" id="GO:0071949">
    <property type="term" value="F:FAD binding"/>
    <property type="evidence" value="ECO:0007669"/>
    <property type="project" value="InterPro"/>
</dbReference>
<evidence type="ECO:0000256" key="5">
    <source>
        <dbReference type="ARBA" id="ARBA00023033"/>
    </source>
</evidence>
<dbReference type="InterPro" id="IPR036188">
    <property type="entry name" value="FAD/NAD-bd_sf"/>
</dbReference>
<evidence type="ECO:0000256" key="6">
    <source>
        <dbReference type="SAM" id="Phobius"/>
    </source>
</evidence>
<gene>
    <name evidence="9" type="ORF">QBC47DRAFT_439611</name>
</gene>
<name>A0AAJ0B2A2_9PEZI</name>
<feature type="domain" description="FAD-binding" evidence="8">
    <location>
        <begin position="4"/>
        <end position="169"/>
    </location>
</feature>